<dbReference type="GO" id="GO:0007264">
    <property type="term" value="P:small GTPase-mediated signal transduction"/>
    <property type="evidence" value="ECO:0007669"/>
    <property type="project" value="InterPro"/>
</dbReference>
<dbReference type="InterPro" id="IPR027417">
    <property type="entry name" value="P-loop_NTPase"/>
</dbReference>
<keyword evidence="6" id="KW-0547">Nucleotide-binding</keyword>
<evidence type="ECO:0000256" key="10">
    <source>
        <dbReference type="ARBA" id="ARBA00023139"/>
    </source>
</evidence>
<evidence type="ECO:0000256" key="9">
    <source>
        <dbReference type="ARBA" id="ARBA00023136"/>
    </source>
</evidence>
<evidence type="ECO:0000256" key="1">
    <source>
        <dbReference type="ARBA" id="ARBA00001946"/>
    </source>
</evidence>
<organism evidence="13 14">
    <name type="scientific">Hypsibius exemplaris</name>
    <name type="common">Freshwater tardigrade</name>
    <dbReference type="NCBI Taxonomy" id="2072580"/>
    <lineage>
        <taxon>Eukaryota</taxon>
        <taxon>Metazoa</taxon>
        <taxon>Ecdysozoa</taxon>
        <taxon>Tardigrada</taxon>
        <taxon>Eutardigrada</taxon>
        <taxon>Parachela</taxon>
        <taxon>Hypsibioidea</taxon>
        <taxon>Hypsibiidae</taxon>
        <taxon>Hypsibius</taxon>
    </lineage>
</organism>
<dbReference type="PRINTS" id="PR00449">
    <property type="entry name" value="RASTRNSFRMNG"/>
</dbReference>
<dbReference type="SMART" id="SM00174">
    <property type="entry name" value="RHO"/>
    <property type="match status" value="1"/>
</dbReference>
<feature type="compositionally biased region" description="Polar residues" evidence="12">
    <location>
        <begin position="51"/>
        <end position="71"/>
    </location>
</feature>
<keyword evidence="9" id="KW-0472">Membrane</keyword>
<protein>
    <submittedName>
        <fullName evidence="13">Rho-related GTP-binding protein RhoU</fullName>
    </submittedName>
</protein>
<evidence type="ECO:0000256" key="4">
    <source>
        <dbReference type="ARBA" id="ARBA00022553"/>
    </source>
</evidence>
<dbReference type="AlphaFoldDB" id="A0A9X6RKM3"/>
<dbReference type="SMART" id="SM00175">
    <property type="entry name" value="RAB"/>
    <property type="match status" value="1"/>
</dbReference>
<evidence type="ECO:0000256" key="12">
    <source>
        <dbReference type="SAM" id="MobiDB-lite"/>
    </source>
</evidence>
<keyword evidence="3" id="KW-1003">Cell membrane</keyword>
<evidence type="ECO:0000256" key="11">
    <source>
        <dbReference type="ARBA" id="ARBA00023288"/>
    </source>
</evidence>
<dbReference type="Gene3D" id="3.40.50.300">
    <property type="entry name" value="P-loop containing nucleotide triphosphate hydrolases"/>
    <property type="match status" value="1"/>
</dbReference>
<dbReference type="CDD" id="cd04130">
    <property type="entry name" value="Wrch_1"/>
    <property type="match status" value="1"/>
</dbReference>
<keyword evidence="7" id="KW-0460">Magnesium</keyword>
<gene>
    <name evidence="13" type="ORF">BV898_15569</name>
</gene>
<dbReference type="Pfam" id="PF00071">
    <property type="entry name" value="Ras"/>
    <property type="match status" value="1"/>
</dbReference>
<dbReference type="EMBL" id="MTYJ01000213">
    <property type="protein sequence ID" value="OWA51067.1"/>
    <property type="molecule type" value="Genomic_DNA"/>
</dbReference>
<dbReference type="GO" id="GO:0007010">
    <property type="term" value="P:cytoskeleton organization"/>
    <property type="evidence" value="ECO:0007669"/>
    <property type="project" value="UniProtKB-ARBA"/>
</dbReference>
<evidence type="ECO:0000313" key="14">
    <source>
        <dbReference type="Proteomes" id="UP000192578"/>
    </source>
</evidence>
<keyword evidence="11" id="KW-0449">Lipoprotein</keyword>
<dbReference type="InterPro" id="IPR003578">
    <property type="entry name" value="Small_GTPase_Rho"/>
</dbReference>
<dbReference type="GO" id="GO:0005886">
    <property type="term" value="C:plasma membrane"/>
    <property type="evidence" value="ECO:0007669"/>
    <property type="project" value="UniProtKB-SubCell"/>
</dbReference>
<dbReference type="GO" id="GO:0003924">
    <property type="term" value="F:GTPase activity"/>
    <property type="evidence" value="ECO:0007669"/>
    <property type="project" value="InterPro"/>
</dbReference>
<evidence type="ECO:0000256" key="8">
    <source>
        <dbReference type="ARBA" id="ARBA00023134"/>
    </source>
</evidence>
<dbReference type="InterPro" id="IPR005225">
    <property type="entry name" value="Small_GTP-bd"/>
</dbReference>
<dbReference type="SMART" id="SM00173">
    <property type="entry name" value="RAS"/>
    <property type="match status" value="1"/>
</dbReference>
<evidence type="ECO:0000256" key="2">
    <source>
        <dbReference type="ARBA" id="ARBA00004342"/>
    </source>
</evidence>
<dbReference type="NCBIfam" id="TIGR00231">
    <property type="entry name" value="small_GTP"/>
    <property type="match status" value="1"/>
</dbReference>
<evidence type="ECO:0000313" key="13">
    <source>
        <dbReference type="EMBL" id="OWA51067.1"/>
    </source>
</evidence>
<evidence type="ECO:0000256" key="6">
    <source>
        <dbReference type="ARBA" id="ARBA00022741"/>
    </source>
</evidence>
<dbReference type="PROSITE" id="PS51420">
    <property type="entry name" value="RHO"/>
    <property type="match status" value="1"/>
</dbReference>
<dbReference type="PROSITE" id="PS51421">
    <property type="entry name" value="RAS"/>
    <property type="match status" value="1"/>
</dbReference>
<dbReference type="SUPFAM" id="SSF52540">
    <property type="entry name" value="P-loop containing nucleoside triphosphate hydrolases"/>
    <property type="match status" value="1"/>
</dbReference>
<accession>A0A9X6RKM3</accession>
<proteinExistence type="predicted"/>
<comment type="caution">
    <text evidence="13">The sequence shown here is derived from an EMBL/GenBank/DDBJ whole genome shotgun (WGS) entry which is preliminary data.</text>
</comment>
<evidence type="ECO:0000256" key="3">
    <source>
        <dbReference type="ARBA" id="ARBA00022475"/>
    </source>
</evidence>
<keyword evidence="14" id="KW-1185">Reference proteome</keyword>
<keyword evidence="8" id="KW-0342">GTP-binding</keyword>
<comment type="subcellular location">
    <subcellularLocation>
        <location evidence="2">Cell membrane</location>
        <topology evidence="2">Lipid-anchor</topology>
        <orientation evidence="2">Cytoplasmic side</orientation>
    </subcellularLocation>
</comment>
<reference evidence="14" key="1">
    <citation type="submission" date="2017-01" db="EMBL/GenBank/DDBJ databases">
        <title>Comparative genomics of anhydrobiosis in the tardigrade Hypsibius dujardini.</title>
        <authorList>
            <person name="Yoshida Y."/>
            <person name="Koutsovoulos G."/>
            <person name="Laetsch D."/>
            <person name="Stevens L."/>
            <person name="Kumar S."/>
            <person name="Horikawa D."/>
            <person name="Ishino K."/>
            <person name="Komine S."/>
            <person name="Tomita M."/>
            <person name="Blaxter M."/>
            <person name="Arakawa K."/>
        </authorList>
    </citation>
    <scope>NUCLEOTIDE SEQUENCE [LARGE SCALE GENOMIC DNA]</scope>
    <source>
        <strain evidence="14">Z151</strain>
    </source>
</reference>
<evidence type="ECO:0000256" key="7">
    <source>
        <dbReference type="ARBA" id="ARBA00022842"/>
    </source>
</evidence>
<dbReference type="InterPro" id="IPR001806">
    <property type="entry name" value="Small_GTPase"/>
</dbReference>
<feature type="region of interest" description="Disordered" evidence="12">
    <location>
        <begin position="1"/>
        <end position="71"/>
    </location>
</feature>
<keyword evidence="10" id="KW-0564">Palmitate</keyword>
<keyword evidence="5" id="KW-0479">Metal-binding</keyword>
<dbReference type="PROSITE" id="PS51419">
    <property type="entry name" value="RAB"/>
    <property type="match status" value="1"/>
</dbReference>
<dbReference type="GO" id="GO:0022603">
    <property type="term" value="P:regulation of anatomical structure morphogenesis"/>
    <property type="evidence" value="ECO:0007669"/>
    <property type="project" value="UniProtKB-ARBA"/>
</dbReference>
<sequence length="308" mass="34500">MLPPLTLATINPSNHHHTASKMPESPRYPRTLTHNNLHPHAAPPGKFAAASNETSSQQSSHLDMDSPSSGEMPTRIKLVFVGDGSVGKTSLLVSYTTNGYPTEYIPTAFDKYSVSVNVDNQPLRVQLFDTAGQDDFDSLRPLCYPDTDVFLICFSVVSPTSFRNIRSKWLPEIQRYLGPHRRNPFILVGTQCDLRQDVSVLVELARYNEHPVTEAEVRDLTQSIGADCYIECSALTQWNLKKVFDTAILAALNKNNNLEACNERDNAESSSSTAVNCTQFLKRTASKTKKEGKRIIPRRSWKKYCCIF</sequence>
<name>A0A9X6RKM3_HYPEX</name>
<keyword evidence="4" id="KW-0597">Phosphoprotein</keyword>
<dbReference type="GO" id="GO:0005525">
    <property type="term" value="F:GTP binding"/>
    <property type="evidence" value="ECO:0007669"/>
    <property type="project" value="UniProtKB-KW"/>
</dbReference>
<dbReference type="Proteomes" id="UP000192578">
    <property type="component" value="Unassembled WGS sequence"/>
</dbReference>
<dbReference type="PANTHER" id="PTHR24072">
    <property type="entry name" value="RHO FAMILY GTPASE"/>
    <property type="match status" value="1"/>
</dbReference>
<dbReference type="GO" id="GO:0046872">
    <property type="term" value="F:metal ion binding"/>
    <property type="evidence" value="ECO:0007669"/>
    <property type="project" value="UniProtKB-KW"/>
</dbReference>
<evidence type="ECO:0000256" key="5">
    <source>
        <dbReference type="ARBA" id="ARBA00022723"/>
    </source>
</evidence>
<dbReference type="OrthoDB" id="8830751at2759"/>
<dbReference type="FunFam" id="3.40.50.300:FF:000561">
    <property type="entry name" value="rho-related GTP-binding protein RhoV"/>
    <property type="match status" value="1"/>
</dbReference>
<comment type="cofactor">
    <cofactor evidence="1">
        <name>Mg(2+)</name>
        <dbReference type="ChEBI" id="CHEBI:18420"/>
    </cofactor>
</comment>